<keyword evidence="1" id="KW-1133">Transmembrane helix</keyword>
<accession>A0A921KQW4</accession>
<sequence length="83" mass="9044">MILKVLSFGAIALLLLLRLARTPFGARLLGVPLKVLHIVYLTALGVAGMLAIPYEQWVLLAVVVVLLVISLVEEVRRRSAALE</sequence>
<dbReference type="AlphaFoldDB" id="A0A921KQW4"/>
<reference evidence="2" key="2">
    <citation type="submission" date="2021-09" db="EMBL/GenBank/DDBJ databases">
        <authorList>
            <person name="Gilroy R."/>
        </authorList>
    </citation>
    <scope>NUCLEOTIDE SEQUENCE</scope>
    <source>
        <strain evidence="2">1647</strain>
    </source>
</reference>
<evidence type="ECO:0000313" key="3">
    <source>
        <dbReference type="Proteomes" id="UP000775129"/>
    </source>
</evidence>
<name>A0A921KQW4_9MICO</name>
<dbReference type="EMBL" id="DYWO01000306">
    <property type="protein sequence ID" value="HJF50154.1"/>
    <property type="molecule type" value="Genomic_DNA"/>
</dbReference>
<keyword evidence="1" id="KW-0812">Transmembrane</keyword>
<proteinExistence type="predicted"/>
<gene>
    <name evidence="2" type="ORF">K8W24_10205</name>
</gene>
<keyword evidence="1" id="KW-0472">Membrane</keyword>
<organism evidence="2 3">
    <name type="scientific">Brachybacterium paraconglomeratum</name>
    <dbReference type="NCBI Taxonomy" id="173362"/>
    <lineage>
        <taxon>Bacteria</taxon>
        <taxon>Bacillati</taxon>
        <taxon>Actinomycetota</taxon>
        <taxon>Actinomycetes</taxon>
        <taxon>Micrococcales</taxon>
        <taxon>Dermabacteraceae</taxon>
        <taxon>Brachybacterium</taxon>
    </lineage>
</organism>
<reference evidence="2" key="1">
    <citation type="journal article" date="2021" name="PeerJ">
        <title>Extensive microbial diversity within the chicken gut microbiome revealed by metagenomics and culture.</title>
        <authorList>
            <person name="Gilroy R."/>
            <person name="Ravi A."/>
            <person name="Getino M."/>
            <person name="Pursley I."/>
            <person name="Horton D.L."/>
            <person name="Alikhan N.F."/>
            <person name="Baker D."/>
            <person name="Gharbi K."/>
            <person name="Hall N."/>
            <person name="Watson M."/>
            <person name="Adriaenssens E.M."/>
            <person name="Foster-Nyarko E."/>
            <person name="Jarju S."/>
            <person name="Secka A."/>
            <person name="Antonio M."/>
            <person name="Oren A."/>
            <person name="Chaudhuri R.R."/>
            <person name="La Ragione R."/>
            <person name="Hildebrand F."/>
            <person name="Pallen M.J."/>
        </authorList>
    </citation>
    <scope>NUCLEOTIDE SEQUENCE</scope>
    <source>
        <strain evidence="2">1647</strain>
    </source>
</reference>
<evidence type="ECO:0000256" key="1">
    <source>
        <dbReference type="SAM" id="Phobius"/>
    </source>
</evidence>
<dbReference type="Proteomes" id="UP000775129">
    <property type="component" value="Unassembled WGS sequence"/>
</dbReference>
<comment type="caution">
    <text evidence="2">The sequence shown here is derived from an EMBL/GenBank/DDBJ whole genome shotgun (WGS) entry which is preliminary data.</text>
</comment>
<evidence type="ECO:0000313" key="2">
    <source>
        <dbReference type="EMBL" id="HJF50154.1"/>
    </source>
</evidence>
<protein>
    <submittedName>
        <fullName evidence="2">Uncharacterized protein</fullName>
    </submittedName>
</protein>
<feature type="transmembrane region" description="Helical" evidence="1">
    <location>
        <begin position="36"/>
        <end position="69"/>
    </location>
</feature>